<dbReference type="SUPFAM" id="SSF51679">
    <property type="entry name" value="Bacterial luciferase-like"/>
    <property type="match status" value="1"/>
</dbReference>
<dbReference type="InterPro" id="IPR036661">
    <property type="entry name" value="Luciferase-like_sf"/>
</dbReference>
<gene>
    <name evidence="3" type="ORF">CC117_14045</name>
</gene>
<evidence type="ECO:0000259" key="2">
    <source>
        <dbReference type="Pfam" id="PF00296"/>
    </source>
</evidence>
<dbReference type="PANTHER" id="PTHR30137">
    <property type="entry name" value="LUCIFERASE-LIKE MONOOXYGENASE"/>
    <property type="match status" value="1"/>
</dbReference>
<sequence length="390" mass="41833">MPGANPRPLPPHDGDVPLGVLDLVPISSGESVADGLRKTLDLARHADRLGYHRYWVTEHHLNPSTAGLSATLLTALVAEATRHIRVGSGTLQLGHRTALSVAGEWGLLDTLHPGRLDLGLGRAGWHPPESSVTDGGPSGERGAGPDGAPAFTGPSSPYPRLVSSDLFALHRLLLPRNPLNSPDYADQVRDVATLLDGTHRAGGLQVQAIPGHEAQVGIWILGRTAGESAEVAGQLGLPYATNYHSSPSTTADSLAAYRKAFRASDSLDRPYVIVTADVVVAPDDDSARQAAVGHDRWSLANRTGEPTVFPSPKEASAYPWRPEDRELVADLGRSRLVGTPRHVAAGLRELRDRFDADELLVTTTTFAQSDRLRSYQLLAEEWRLPKSLDV</sequence>
<dbReference type="PANTHER" id="PTHR30137:SF6">
    <property type="entry name" value="LUCIFERASE-LIKE MONOOXYGENASE"/>
    <property type="match status" value="1"/>
</dbReference>
<evidence type="ECO:0000313" key="3">
    <source>
        <dbReference type="EMBL" id="OHV40281.1"/>
    </source>
</evidence>
<feature type="domain" description="Luciferase-like" evidence="2">
    <location>
        <begin position="23"/>
        <end position="130"/>
    </location>
</feature>
<reference evidence="4" key="1">
    <citation type="submission" date="2016-07" db="EMBL/GenBank/DDBJ databases">
        <title>Sequence Frankia sp. strain CcI1.17.</title>
        <authorList>
            <person name="Ghodhbane-Gtari F."/>
            <person name="Swanson E."/>
            <person name="Gueddou A."/>
            <person name="Morris K."/>
            <person name="Hezbri K."/>
            <person name="Ktari A."/>
            <person name="Nouioui I."/>
            <person name="Abebe-Akele F."/>
            <person name="Simpson S."/>
            <person name="Thomas K."/>
            <person name="Gtari M."/>
            <person name="Tisa L.S."/>
            <person name="Hurst S."/>
        </authorList>
    </citation>
    <scope>NUCLEOTIDE SEQUENCE [LARGE SCALE GENOMIC DNA]</scope>
    <source>
        <strain evidence="4">Cc1.17</strain>
    </source>
</reference>
<dbReference type="CDD" id="cd00347">
    <property type="entry name" value="Flavin_utilizing_monoxygenases"/>
    <property type="match status" value="2"/>
</dbReference>
<dbReference type="Proteomes" id="UP000179627">
    <property type="component" value="Unassembled WGS sequence"/>
</dbReference>
<dbReference type="GO" id="GO:0005829">
    <property type="term" value="C:cytosol"/>
    <property type="evidence" value="ECO:0007669"/>
    <property type="project" value="TreeGrafter"/>
</dbReference>
<feature type="region of interest" description="Disordered" evidence="1">
    <location>
        <begin position="120"/>
        <end position="154"/>
    </location>
</feature>
<name>A0A1S1R3I2_9ACTN</name>
<protein>
    <submittedName>
        <fullName evidence="3">Luciferase</fullName>
    </submittedName>
</protein>
<organism evidence="3 4">
    <name type="scientific">Parafrankia colletiae</name>
    <dbReference type="NCBI Taxonomy" id="573497"/>
    <lineage>
        <taxon>Bacteria</taxon>
        <taxon>Bacillati</taxon>
        <taxon>Actinomycetota</taxon>
        <taxon>Actinomycetes</taxon>
        <taxon>Frankiales</taxon>
        <taxon>Frankiaceae</taxon>
        <taxon>Parafrankia</taxon>
    </lineage>
</organism>
<dbReference type="Pfam" id="PF00296">
    <property type="entry name" value="Bac_luciferase"/>
    <property type="match status" value="2"/>
</dbReference>
<dbReference type="AlphaFoldDB" id="A0A1S1R3I2"/>
<feature type="compositionally biased region" description="Gly residues" evidence="1">
    <location>
        <begin position="136"/>
        <end position="145"/>
    </location>
</feature>
<dbReference type="GO" id="GO:0016705">
    <property type="term" value="F:oxidoreductase activity, acting on paired donors, with incorporation or reduction of molecular oxygen"/>
    <property type="evidence" value="ECO:0007669"/>
    <property type="project" value="InterPro"/>
</dbReference>
<dbReference type="InterPro" id="IPR050766">
    <property type="entry name" value="Bact_Lucif_Oxidored"/>
</dbReference>
<dbReference type="Gene3D" id="3.20.20.30">
    <property type="entry name" value="Luciferase-like domain"/>
    <property type="match status" value="1"/>
</dbReference>
<evidence type="ECO:0000256" key="1">
    <source>
        <dbReference type="SAM" id="MobiDB-lite"/>
    </source>
</evidence>
<evidence type="ECO:0000313" key="4">
    <source>
        <dbReference type="Proteomes" id="UP000179627"/>
    </source>
</evidence>
<dbReference type="EMBL" id="MBLM01000080">
    <property type="protein sequence ID" value="OHV40281.1"/>
    <property type="molecule type" value="Genomic_DNA"/>
</dbReference>
<proteinExistence type="predicted"/>
<accession>A0A1S1R3I2</accession>
<dbReference type="InterPro" id="IPR011251">
    <property type="entry name" value="Luciferase-like_dom"/>
</dbReference>
<feature type="domain" description="Luciferase-like" evidence="2">
    <location>
        <begin position="196"/>
        <end position="353"/>
    </location>
</feature>
<comment type="caution">
    <text evidence="3">The sequence shown here is derived from an EMBL/GenBank/DDBJ whole genome shotgun (WGS) entry which is preliminary data.</text>
</comment>
<keyword evidence="4" id="KW-1185">Reference proteome</keyword>